<gene>
    <name evidence="2" type="ORF">K2173_023464</name>
</gene>
<feature type="region of interest" description="Disordered" evidence="1">
    <location>
        <begin position="1"/>
        <end position="62"/>
    </location>
</feature>
<reference evidence="2 3" key="1">
    <citation type="submission" date="2021-09" db="EMBL/GenBank/DDBJ databases">
        <title>Genomic insights and catalytic innovation underlie evolution of tropane alkaloids biosynthesis.</title>
        <authorList>
            <person name="Wang Y.-J."/>
            <person name="Tian T."/>
            <person name="Huang J.-P."/>
            <person name="Huang S.-X."/>
        </authorList>
    </citation>
    <scope>NUCLEOTIDE SEQUENCE [LARGE SCALE GENOMIC DNA]</scope>
    <source>
        <strain evidence="2">KIB-2018</strain>
        <tissue evidence="2">Leaf</tissue>
    </source>
</reference>
<feature type="compositionally biased region" description="Basic and acidic residues" evidence="1">
    <location>
        <begin position="16"/>
        <end position="30"/>
    </location>
</feature>
<feature type="compositionally biased region" description="Polar residues" evidence="1">
    <location>
        <begin position="300"/>
        <end position="310"/>
    </location>
</feature>
<sequence>MEDQPSSGLSILRSKLTGEKRRCDEQKDQHQITNKRTKMRELESPLSSQVTSTRHPENEEDRDQFQIRGVAFQITNVPVTLDLDASRAERSGRSTLSVEINHAANALDLNSQAPIPGNLASNDSSEHAENCEVSILRKHAVEHEHAHENLDLNAEDGTSSLKLHPLKNQDHLKLGDVSEVGSTTGPVEEKDSLRIWKEMKRNGFISSSHGGISFKSDFITPDHGGIPMPKQRGRKPKNDVLKKKMELAKREQVDRFTKIAAPSGLLNGLNPGIINHVRNRKQVHSIIEALVRSEKHKSNHVQSHQTGHSNSETKETGHSSAFYSSKQRGDCAIVGEGGSNTVNRICNSNFVTHTTAVSEDDTLVLRLSSSTKASNESSTLSNEESTNATNVSSLSAKAASVASQWLELLHQDIKGRLTALRRSKKRVRAVITTELPFLVMKELSSNQEHDCNNFKSCDDVSTDENVSLHIKRWSTLFNQMDRALTEEEIQLETWLTQVRDMQVQCDHGLQQFHWNAVFDAQQQGGTKLHAGSGKADVSEKELAVRAAAASIYSTCNFLMSNDNVSCF</sequence>
<evidence type="ECO:0008006" key="4">
    <source>
        <dbReference type="Google" id="ProtNLM"/>
    </source>
</evidence>
<evidence type="ECO:0000256" key="1">
    <source>
        <dbReference type="SAM" id="MobiDB-lite"/>
    </source>
</evidence>
<dbReference type="PANTHER" id="PTHR33924">
    <property type="entry name" value="CATION-TRANSPORTING ATPASE"/>
    <property type="match status" value="1"/>
</dbReference>
<evidence type="ECO:0000313" key="3">
    <source>
        <dbReference type="Proteomes" id="UP001159364"/>
    </source>
</evidence>
<protein>
    <recommendedName>
        <fullName evidence="4">Cation-transporting ATPase</fullName>
    </recommendedName>
</protein>
<name>A0AAV8TYK6_9ROSI</name>
<feature type="region of interest" description="Disordered" evidence="1">
    <location>
        <begin position="295"/>
        <end position="322"/>
    </location>
</feature>
<comment type="caution">
    <text evidence="2">The sequence shown here is derived from an EMBL/GenBank/DDBJ whole genome shotgun (WGS) entry which is preliminary data.</text>
</comment>
<dbReference type="PANTHER" id="PTHR33924:SF5">
    <property type="entry name" value="CATION-TRANSPORTING ATPASE"/>
    <property type="match status" value="1"/>
</dbReference>
<evidence type="ECO:0000313" key="2">
    <source>
        <dbReference type="EMBL" id="KAJ8771139.1"/>
    </source>
</evidence>
<dbReference type="EMBL" id="JAIWQS010000003">
    <property type="protein sequence ID" value="KAJ8771139.1"/>
    <property type="molecule type" value="Genomic_DNA"/>
</dbReference>
<organism evidence="2 3">
    <name type="scientific">Erythroxylum novogranatense</name>
    <dbReference type="NCBI Taxonomy" id="1862640"/>
    <lineage>
        <taxon>Eukaryota</taxon>
        <taxon>Viridiplantae</taxon>
        <taxon>Streptophyta</taxon>
        <taxon>Embryophyta</taxon>
        <taxon>Tracheophyta</taxon>
        <taxon>Spermatophyta</taxon>
        <taxon>Magnoliopsida</taxon>
        <taxon>eudicotyledons</taxon>
        <taxon>Gunneridae</taxon>
        <taxon>Pentapetalae</taxon>
        <taxon>rosids</taxon>
        <taxon>fabids</taxon>
        <taxon>Malpighiales</taxon>
        <taxon>Erythroxylaceae</taxon>
        <taxon>Erythroxylum</taxon>
    </lineage>
</organism>
<proteinExistence type="predicted"/>
<dbReference type="AlphaFoldDB" id="A0AAV8TYK6"/>
<dbReference type="Proteomes" id="UP001159364">
    <property type="component" value="Linkage Group LG03"/>
</dbReference>
<keyword evidence="3" id="KW-1185">Reference proteome</keyword>
<accession>A0AAV8TYK6</accession>